<dbReference type="Gene3D" id="2.30.40.10">
    <property type="entry name" value="Urease, subunit C, domain 1"/>
    <property type="match status" value="1"/>
</dbReference>
<keyword evidence="5" id="KW-1185">Reference proteome</keyword>
<dbReference type="SUPFAM" id="SSF51556">
    <property type="entry name" value="Metallo-dependent hydrolases"/>
    <property type="match status" value="1"/>
</dbReference>
<gene>
    <name evidence="3" type="ORF">J2S69_001563</name>
    <name evidence="2" type="ORF">O2L01_06890</name>
</gene>
<reference evidence="2" key="1">
    <citation type="submission" date="2022-12" db="EMBL/GenBank/DDBJ databases">
        <title>Gycomyces niveus sp.nov., a novel actinomycete isolated from soil in Shouguang.</title>
        <authorList>
            <person name="Yang X."/>
        </authorList>
    </citation>
    <scope>NUCLEOTIDE SEQUENCE</scope>
    <source>
        <strain evidence="2">DSM 44724</strain>
    </source>
</reference>
<dbReference type="EMBL" id="JAPZVQ010000003">
    <property type="protein sequence ID" value="MDA1384703.1"/>
    <property type="molecule type" value="Genomic_DNA"/>
</dbReference>
<accession>A0A9X3T7Y4</accession>
<dbReference type="SUPFAM" id="SSF51338">
    <property type="entry name" value="Composite domain of metallo-dependent hydrolases"/>
    <property type="match status" value="1"/>
</dbReference>
<dbReference type="Gene3D" id="3.20.20.140">
    <property type="entry name" value="Metal-dependent hydrolases"/>
    <property type="match status" value="1"/>
</dbReference>
<dbReference type="PANTHER" id="PTHR43135">
    <property type="entry name" value="ALPHA-D-RIBOSE 1-METHYLPHOSPHONATE 5-TRIPHOSPHATE DIPHOSPHATASE"/>
    <property type="match status" value="1"/>
</dbReference>
<dbReference type="EMBL" id="JAVDYD010000001">
    <property type="protein sequence ID" value="MDR7337844.1"/>
    <property type="molecule type" value="Genomic_DNA"/>
</dbReference>
<dbReference type="Proteomes" id="UP001183604">
    <property type="component" value="Unassembled WGS sequence"/>
</dbReference>
<dbReference type="RefSeq" id="WP_270121178.1">
    <property type="nucleotide sequence ID" value="NZ_BAAAOM010000002.1"/>
</dbReference>
<feature type="domain" description="Amidohydrolase-related" evidence="1">
    <location>
        <begin position="54"/>
        <end position="339"/>
    </location>
</feature>
<comment type="caution">
    <text evidence="2">The sequence shown here is derived from an EMBL/GenBank/DDBJ whole genome shotgun (WGS) entry which is preliminary data.</text>
</comment>
<reference evidence="3 5" key="2">
    <citation type="submission" date="2023-07" db="EMBL/GenBank/DDBJ databases">
        <title>Sequencing the genomes of 1000 actinobacteria strains.</title>
        <authorList>
            <person name="Klenk H.-P."/>
        </authorList>
    </citation>
    <scope>NUCLEOTIDE SEQUENCE [LARGE SCALE GENOMIC DNA]</scope>
    <source>
        <strain evidence="3 5">DSM 44724</strain>
    </source>
</reference>
<dbReference type="InterPro" id="IPR032466">
    <property type="entry name" value="Metal_Hydrolase"/>
</dbReference>
<organism evidence="2 4">
    <name type="scientific">Glycomyces lechevalierae</name>
    <dbReference type="NCBI Taxonomy" id="256034"/>
    <lineage>
        <taxon>Bacteria</taxon>
        <taxon>Bacillati</taxon>
        <taxon>Actinomycetota</taxon>
        <taxon>Actinomycetes</taxon>
        <taxon>Glycomycetales</taxon>
        <taxon>Glycomycetaceae</taxon>
        <taxon>Glycomyces</taxon>
    </lineage>
</organism>
<dbReference type="AlphaFoldDB" id="A0A9X3T7Y4"/>
<dbReference type="InterPro" id="IPR011059">
    <property type="entry name" value="Metal-dep_hydrolase_composite"/>
</dbReference>
<dbReference type="PANTHER" id="PTHR43135:SF4">
    <property type="entry name" value="AMIDOHYDROLASE-RELATED DOMAIN-CONTAINING PROTEIN"/>
    <property type="match status" value="1"/>
</dbReference>
<evidence type="ECO:0000259" key="1">
    <source>
        <dbReference type="Pfam" id="PF01979"/>
    </source>
</evidence>
<evidence type="ECO:0000313" key="2">
    <source>
        <dbReference type="EMBL" id="MDA1384703.1"/>
    </source>
</evidence>
<dbReference type="Proteomes" id="UP001145799">
    <property type="component" value="Unassembled WGS sequence"/>
</dbReference>
<protein>
    <submittedName>
        <fullName evidence="2">Amidohydrolase family protein</fullName>
    </submittedName>
    <submittedName>
        <fullName evidence="3">Imidazolonepropionase-like amidohydrolase</fullName>
    </submittedName>
</protein>
<dbReference type="InterPro" id="IPR006680">
    <property type="entry name" value="Amidohydro-rel"/>
</dbReference>
<name>A0A9X3T7Y4_9ACTN</name>
<proteinExistence type="predicted"/>
<dbReference type="InterPro" id="IPR051781">
    <property type="entry name" value="Metallo-dep_Hydrolase"/>
</dbReference>
<evidence type="ECO:0000313" key="3">
    <source>
        <dbReference type="EMBL" id="MDR7337844.1"/>
    </source>
</evidence>
<dbReference type="GO" id="GO:0016810">
    <property type="term" value="F:hydrolase activity, acting on carbon-nitrogen (but not peptide) bonds"/>
    <property type="evidence" value="ECO:0007669"/>
    <property type="project" value="InterPro"/>
</dbReference>
<evidence type="ECO:0000313" key="5">
    <source>
        <dbReference type="Proteomes" id="UP001183604"/>
    </source>
</evidence>
<sequence length="370" mass="39703">MNALAPLEPSPIEPLHLRVVWLPDDTVRDVYVDGDRITFEPVPGARTVATAGFALPGLVDAHCHIGIRRGPKPIESVDEARTLAHTDRDAGVLAIRDAGSPYPYPELVGEDGMPRLIRAGHHIAASRRYLRGIGLECEPHEAVAALARQAKLGDGWVKLVGDWIDRGKGDLAPSFEPEILTAAIHAAQAEGAKVAVHTFSEEAVACVVEAGADSIEHGTGLAPDLLDRMAERGIALVPTMINIETFDDIAAGADVKFPRYADHMRRLKQGFPEVVRAAWEAGVPVYLGTDAGGGIDHGLAAEEMLLMHEKAGIPAAEVVAVASWRSREWLGLPTDLGDLVVYERDPRADITAAREPAVVILRGRLLKAPK</sequence>
<dbReference type="Pfam" id="PF01979">
    <property type="entry name" value="Amidohydro_1"/>
    <property type="match status" value="1"/>
</dbReference>
<evidence type="ECO:0000313" key="4">
    <source>
        <dbReference type="Proteomes" id="UP001145799"/>
    </source>
</evidence>